<dbReference type="SFLD" id="SFLDS00019">
    <property type="entry name" value="Glutathione_Transferase_(cytos"/>
    <property type="match status" value="1"/>
</dbReference>
<dbReference type="FunFam" id="3.40.30.10:FF:000156">
    <property type="entry name" value="Glutathione S-transferase 1"/>
    <property type="match status" value="1"/>
</dbReference>
<dbReference type="CDD" id="cd03046">
    <property type="entry name" value="GST_N_GTT1_like"/>
    <property type="match status" value="1"/>
</dbReference>
<name>A0AAF0BLR2_9PROT</name>
<dbReference type="InterPro" id="IPR040079">
    <property type="entry name" value="Glutathione_S-Trfase"/>
</dbReference>
<dbReference type="InterPro" id="IPR036249">
    <property type="entry name" value="Thioredoxin-like_sf"/>
</dbReference>
<reference evidence="5" key="1">
    <citation type="submission" date="2023-01" db="EMBL/GenBank/DDBJ databases">
        <title>The genome sequence of Kordiimonadaceae bacterium 6D33.</title>
        <authorList>
            <person name="Liu Y."/>
        </authorList>
    </citation>
    <scope>NUCLEOTIDE SEQUENCE</scope>
    <source>
        <strain evidence="5">6D33</strain>
    </source>
</reference>
<comment type="catalytic activity">
    <reaction evidence="3">
        <text>RX + glutathione = an S-substituted glutathione + a halide anion + H(+)</text>
        <dbReference type="Rhea" id="RHEA:16437"/>
        <dbReference type="ChEBI" id="CHEBI:15378"/>
        <dbReference type="ChEBI" id="CHEBI:16042"/>
        <dbReference type="ChEBI" id="CHEBI:17792"/>
        <dbReference type="ChEBI" id="CHEBI:57925"/>
        <dbReference type="ChEBI" id="CHEBI:90779"/>
        <dbReference type="EC" id="2.5.1.18"/>
    </reaction>
</comment>
<dbReference type="SFLD" id="SFLDG00358">
    <property type="entry name" value="Main_(cytGST)"/>
    <property type="match status" value="1"/>
</dbReference>
<dbReference type="Gene3D" id="3.40.30.10">
    <property type="entry name" value="Glutaredoxin"/>
    <property type="match status" value="1"/>
</dbReference>
<proteinExistence type="predicted"/>
<keyword evidence="2" id="KW-0808">Transferase</keyword>
<dbReference type="PROSITE" id="PS50404">
    <property type="entry name" value="GST_NTER"/>
    <property type="match status" value="1"/>
</dbReference>
<organism evidence="5 6">
    <name type="scientific">Gimibacter soli</name>
    <dbReference type="NCBI Taxonomy" id="3024400"/>
    <lineage>
        <taxon>Bacteria</taxon>
        <taxon>Pseudomonadati</taxon>
        <taxon>Pseudomonadota</taxon>
        <taxon>Alphaproteobacteria</taxon>
        <taxon>Kordiimonadales</taxon>
        <taxon>Temperatibacteraceae</taxon>
        <taxon>Gimibacter</taxon>
    </lineage>
</organism>
<dbReference type="GO" id="GO:0004364">
    <property type="term" value="F:glutathione transferase activity"/>
    <property type="evidence" value="ECO:0007669"/>
    <property type="project" value="UniProtKB-EC"/>
</dbReference>
<evidence type="ECO:0000256" key="3">
    <source>
        <dbReference type="ARBA" id="ARBA00047960"/>
    </source>
</evidence>
<keyword evidence="6" id="KW-1185">Reference proteome</keyword>
<dbReference type="Gene3D" id="1.20.1050.10">
    <property type="match status" value="1"/>
</dbReference>
<evidence type="ECO:0000259" key="4">
    <source>
        <dbReference type="PROSITE" id="PS50404"/>
    </source>
</evidence>
<dbReference type="Pfam" id="PF13409">
    <property type="entry name" value="GST_N_2"/>
    <property type="match status" value="1"/>
</dbReference>
<evidence type="ECO:0000313" key="6">
    <source>
        <dbReference type="Proteomes" id="UP001217500"/>
    </source>
</evidence>
<dbReference type="RefSeq" id="WP_289503340.1">
    <property type="nucleotide sequence ID" value="NZ_CP116805.1"/>
</dbReference>
<protein>
    <recommendedName>
        <fullName evidence="1">glutathione transferase</fullName>
        <ecNumber evidence="1">2.5.1.18</ecNumber>
    </recommendedName>
</protein>
<evidence type="ECO:0000313" key="5">
    <source>
        <dbReference type="EMBL" id="WCL53760.1"/>
    </source>
</evidence>
<dbReference type="KEGG" id="gso:PH603_14565"/>
<dbReference type="SFLD" id="SFLDG01150">
    <property type="entry name" value="Main.1:_Beta-like"/>
    <property type="match status" value="1"/>
</dbReference>
<dbReference type="GO" id="GO:0005737">
    <property type="term" value="C:cytoplasm"/>
    <property type="evidence" value="ECO:0007669"/>
    <property type="project" value="UniProtKB-ARBA"/>
</dbReference>
<accession>A0AAF0BLR2</accession>
<gene>
    <name evidence="5" type="ORF">PH603_14565</name>
</gene>
<evidence type="ECO:0000256" key="1">
    <source>
        <dbReference type="ARBA" id="ARBA00012452"/>
    </source>
</evidence>
<dbReference type="SUPFAM" id="SSF52833">
    <property type="entry name" value="Thioredoxin-like"/>
    <property type="match status" value="1"/>
</dbReference>
<dbReference type="AlphaFoldDB" id="A0AAF0BLR2"/>
<feature type="domain" description="GST N-terminal" evidence="4">
    <location>
        <begin position="1"/>
        <end position="81"/>
    </location>
</feature>
<dbReference type="EC" id="2.5.1.18" evidence="1"/>
<evidence type="ECO:0000256" key="2">
    <source>
        <dbReference type="ARBA" id="ARBA00022679"/>
    </source>
</evidence>
<dbReference type="InterPro" id="IPR004045">
    <property type="entry name" value="Glutathione_S-Trfase_N"/>
</dbReference>
<dbReference type="EMBL" id="CP116805">
    <property type="protein sequence ID" value="WCL53760.1"/>
    <property type="molecule type" value="Genomic_DNA"/>
</dbReference>
<dbReference type="Proteomes" id="UP001217500">
    <property type="component" value="Chromosome"/>
</dbReference>
<dbReference type="PANTHER" id="PTHR44051:SF9">
    <property type="entry name" value="GLUTATHIONE S-TRANSFERASE 1"/>
    <property type="match status" value="1"/>
</dbReference>
<dbReference type="InterPro" id="IPR036282">
    <property type="entry name" value="Glutathione-S-Trfase_C_sf"/>
</dbReference>
<dbReference type="GO" id="GO:0004601">
    <property type="term" value="F:peroxidase activity"/>
    <property type="evidence" value="ECO:0007669"/>
    <property type="project" value="UniProtKB-ARBA"/>
</dbReference>
<sequence length="214" mass="23834">MLTVHHLNNSRSQRVLWMLEELEEPYEIVHHARDAKTNRAPAALRAVHPLGKAPVLVDGDRVVAETGSIIAYLLHSRAGDRMKGDSPENLTYWLHYAEGSAMPPLVMKLIFSMVSTRSPALIRPLARKLISGPMKGYIDPEIRLHADYWEKALDSTGWFAGPEISAADIMMSFPLEAASSRGSIGPRAHDFLDRIHARPAYRRALENGGPYAYA</sequence>
<dbReference type="PANTHER" id="PTHR44051">
    <property type="entry name" value="GLUTATHIONE S-TRANSFERASE-RELATED"/>
    <property type="match status" value="1"/>
</dbReference>
<dbReference type="SUPFAM" id="SSF47616">
    <property type="entry name" value="GST C-terminal domain-like"/>
    <property type="match status" value="1"/>
</dbReference>
<dbReference type="CDD" id="cd03189">
    <property type="entry name" value="GST_C_GTT1_like"/>
    <property type="match status" value="1"/>
</dbReference>